<dbReference type="InterPro" id="IPR016160">
    <property type="entry name" value="Ald_DH_CS_CYS"/>
</dbReference>
<evidence type="ECO:0000256" key="3">
    <source>
        <dbReference type="ARBA" id="ARBA00023027"/>
    </source>
</evidence>
<evidence type="ECO:0000256" key="5">
    <source>
        <dbReference type="RuleBase" id="RU003345"/>
    </source>
</evidence>
<dbReference type="InterPro" id="IPR029510">
    <property type="entry name" value="Ald_DH_CS_GLU"/>
</dbReference>
<protein>
    <submittedName>
        <fullName evidence="8">Aldehyde dehydrogenase domain protein</fullName>
    </submittedName>
</protein>
<evidence type="ECO:0000256" key="2">
    <source>
        <dbReference type="ARBA" id="ARBA00023002"/>
    </source>
</evidence>
<dbReference type="GO" id="GO:0016787">
    <property type="term" value="F:hydrolase activity"/>
    <property type="evidence" value="ECO:0007669"/>
    <property type="project" value="InterPro"/>
</dbReference>
<dbReference type="SUPFAM" id="SSF51556">
    <property type="entry name" value="Metallo-dependent hydrolases"/>
    <property type="match status" value="1"/>
</dbReference>
<dbReference type="InterPro" id="IPR006680">
    <property type="entry name" value="Amidohydro-rel"/>
</dbReference>
<dbReference type="GO" id="GO:0016620">
    <property type="term" value="F:oxidoreductase activity, acting on the aldehyde or oxo group of donors, NAD or NADP as acceptor"/>
    <property type="evidence" value="ECO:0007669"/>
    <property type="project" value="InterPro"/>
</dbReference>
<dbReference type="CDD" id="cd07093">
    <property type="entry name" value="ALDH_F8_HMSADH"/>
    <property type="match status" value="1"/>
</dbReference>
<evidence type="ECO:0000256" key="1">
    <source>
        <dbReference type="ARBA" id="ARBA00009986"/>
    </source>
</evidence>
<gene>
    <name evidence="8" type="ORF">NOR_02051</name>
</gene>
<dbReference type="InterPro" id="IPR016163">
    <property type="entry name" value="Ald_DH_C"/>
</dbReference>
<organism evidence="8 9">
    <name type="scientific">Metarhizium rileyi (strain RCEF 4871)</name>
    <name type="common">Nomuraea rileyi</name>
    <dbReference type="NCBI Taxonomy" id="1649241"/>
    <lineage>
        <taxon>Eukaryota</taxon>
        <taxon>Fungi</taxon>
        <taxon>Dikarya</taxon>
        <taxon>Ascomycota</taxon>
        <taxon>Pezizomycotina</taxon>
        <taxon>Sordariomycetes</taxon>
        <taxon>Hypocreomycetidae</taxon>
        <taxon>Hypocreales</taxon>
        <taxon>Clavicipitaceae</taxon>
        <taxon>Metarhizium</taxon>
    </lineage>
</organism>
<dbReference type="FunFam" id="3.40.605.10:FF:000007">
    <property type="entry name" value="NAD/NADP-dependent betaine aldehyde dehydrogenase"/>
    <property type="match status" value="1"/>
</dbReference>
<evidence type="ECO:0000313" key="8">
    <source>
        <dbReference type="EMBL" id="OAA47561.1"/>
    </source>
</evidence>
<dbReference type="PROSITE" id="PS00687">
    <property type="entry name" value="ALDEHYDE_DEHYDR_GLU"/>
    <property type="match status" value="1"/>
</dbReference>
<comment type="caution">
    <text evidence="8">The sequence shown here is derived from an EMBL/GenBank/DDBJ whole genome shotgun (WGS) entry which is preliminary data.</text>
</comment>
<accession>A0A167H700</accession>
<evidence type="ECO:0000259" key="6">
    <source>
        <dbReference type="Pfam" id="PF00171"/>
    </source>
</evidence>
<dbReference type="InterPro" id="IPR016162">
    <property type="entry name" value="Ald_DH_N"/>
</dbReference>
<dbReference type="EMBL" id="AZHC01000005">
    <property type="protein sequence ID" value="OAA47561.1"/>
    <property type="molecule type" value="Genomic_DNA"/>
</dbReference>
<comment type="similarity">
    <text evidence="1 5">Belongs to the aldehyde dehydrogenase family.</text>
</comment>
<dbReference type="Gene3D" id="3.40.309.10">
    <property type="entry name" value="Aldehyde Dehydrogenase, Chain A, domain 2"/>
    <property type="match status" value="1"/>
</dbReference>
<dbReference type="PANTHER" id="PTHR43720">
    <property type="entry name" value="2-AMINOMUCONIC SEMIALDEHYDE DEHYDROGENASE"/>
    <property type="match status" value="1"/>
</dbReference>
<dbReference type="Gene3D" id="3.40.605.10">
    <property type="entry name" value="Aldehyde Dehydrogenase, Chain A, domain 1"/>
    <property type="match status" value="1"/>
</dbReference>
<keyword evidence="2 5" id="KW-0560">Oxidoreductase</keyword>
<dbReference type="Pfam" id="PF04909">
    <property type="entry name" value="Amidohydro_2"/>
    <property type="match status" value="1"/>
</dbReference>
<sequence length="893" mass="98393">MQLQEPLMKLTACPCMSGHTDKPSTSYFERAAPSGKGFRIDMHTHIMPPSLPDMSQFDDSSDDNEWINLRPHELYSSSKSNKESKKVDMYIGKRLFRTVEANCFDPETRIKEMNASGVSVQVLSTIPVLFSYDKPIKPASILARLLNDHISSVCRDHPNRFVGLATVPLQDVPAAVEELKRAKGLGLRGVEIGTEVNGRELDDLDMDPFWAACEELDMAVFVHPLGYELAKENKRWSRYWSAWLIGMPSETALALHAIISSAVLVRHPKLRFCFAHAGGAYLPLLGRIQHGYDCRPDLVAYKSEGVSPTQQVALAQRNIWIDSLVHDPDLLAYICKKIGPERVLMGSDYPFPLGEVPLPGQMISTDERVREFLSEEKREGMLWGNTVEFLGLHDMVSGWEQWTQAAEAVIKTASNKPLCLQNFVNNQFRQVCSPAGSVECFDPRTGRLLAHVPSSSPADVEQAVDAAAVAFPSWSRTPRHERARLLQRMADLIHENKDVFAVWESIDQGKTLARAAAEVDRAVTNFTYFSRFILHEEGVVRYVDGESPVMAYEHRSPVGVFGLITPWNMPLYLLTWKLAPCLAFGCTAVAKPSEVTSVTAFLLCEIVRRAGVPPGVVNMVFGKGAVAGSALVNSPRVRGVSFTGGLATGIRIRQDTAADVGKHMSLELGGKNPTLVFGDVDMGKAVPLAARAAFENSGQICLCGSRIYVHRSRYEEFLADFVGYVEKHYRCGETLGPVVSREHYSKIRAYLSLAESESATFSLGSVPERDPRGGYWIPPVVLTGLTQASAVVQEEMFGPVVTVSAFDTEEEAVALANDNANGLAAVVMTNDVSRMRRVGEQIDAGLVWANCWLVRELGTSFGGMKASGVGREGGLQSRDVFTNLRTVHVPLSW</sequence>
<feature type="active site" evidence="4">
    <location>
        <position position="667"/>
    </location>
</feature>
<dbReference type="PROSITE" id="PS00070">
    <property type="entry name" value="ALDEHYDE_DEHYDR_CYS"/>
    <property type="match status" value="1"/>
</dbReference>
<dbReference type="STRING" id="1081105.A0A167H700"/>
<proteinExistence type="inferred from homology"/>
<keyword evidence="9" id="KW-1185">Reference proteome</keyword>
<dbReference type="AlphaFoldDB" id="A0A167H700"/>
<dbReference type="InterPro" id="IPR016161">
    <property type="entry name" value="Ald_DH/histidinol_DH"/>
</dbReference>
<feature type="domain" description="Amidohydrolase-related" evidence="7">
    <location>
        <begin position="40"/>
        <end position="392"/>
    </location>
</feature>
<dbReference type="SUPFAM" id="SSF53720">
    <property type="entry name" value="ALDH-like"/>
    <property type="match status" value="1"/>
</dbReference>
<reference evidence="8 9" key="1">
    <citation type="journal article" date="2016" name="Genome Biol. Evol.">
        <title>Divergent and convergent evolution of fungal pathogenicity.</title>
        <authorList>
            <person name="Shang Y."/>
            <person name="Xiao G."/>
            <person name="Zheng P."/>
            <person name="Cen K."/>
            <person name="Zhan S."/>
            <person name="Wang C."/>
        </authorList>
    </citation>
    <scope>NUCLEOTIDE SEQUENCE [LARGE SCALE GENOMIC DNA]</scope>
    <source>
        <strain evidence="8 9">RCEF 4871</strain>
    </source>
</reference>
<dbReference type="InterPro" id="IPR032466">
    <property type="entry name" value="Metal_Hydrolase"/>
</dbReference>
<dbReference type="InterPro" id="IPR015590">
    <property type="entry name" value="Aldehyde_DH_dom"/>
</dbReference>
<dbReference type="OrthoDB" id="310895at2759"/>
<dbReference type="Gene3D" id="3.20.20.140">
    <property type="entry name" value="Metal-dependent hydrolases"/>
    <property type="match status" value="1"/>
</dbReference>
<evidence type="ECO:0000313" key="9">
    <source>
        <dbReference type="Proteomes" id="UP000243498"/>
    </source>
</evidence>
<feature type="domain" description="Aldehyde dehydrogenase" evidence="6">
    <location>
        <begin position="437"/>
        <end position="887"/>
    </location>
</feature>
<keyword evidence="3" id="KW-0520">NAD</keyword>
<evidence type="ECO:0000256" key="4">
    <source>
        <dbReference type="PROSITE-ProRule" id="PRU10007"/>
    </source>
</evidence>
<dbReference type="PANTHER" id="PTHR43720:SF2">
    <property type="entry name" value="2-AMINOMUCONIC SEMIALDEHYDE DEHYDROGENASE"/>
    <property type="match status" value="1"/>
</dbReference>
<evidence type="ECO:0000259" key="7">
    <source>
        <dbReference type="Pfam" id="PF04909"/>
    </source>
</evidence>
<name>A0A167H700_METRR</name>
<dbReference type="Proteomes" id="UP000243498">
    <property type="component" value="Unassembled WGS sequence"/>
</dbReference>
<dbReference type="OMA" id="VRITEMY"/>
<dbReference type="Pfam" id="PF00171">
    <property type="entry name" value="Aldedh"/>
    <property type="match status" value="1"/>
</dbReference>